<feature type="chain" id="PRO_5045102263" evidence="1">
    <location>
        <begin position="21"/>
        <end position="423"/>
    </location>
</feature>
<evidence type="ECO:0000256" key="1">
    <source>
        <dbReference type="SAM" id="SignalP"/>
    </source>
</evidence>
<dbReference type="PANTHER" id="PTHR43649:SF12">
    <property type="entry name" value="DIACETYLCHITOBIOSE BINDING PROTEIN DASA"/>
    <property type="match status" value="1"/>
</dbReference>
<name>A0ABV9B466_9ACTN</name>
<dbReference type="Pfam" id="PF13416">
    <property type="entry name" value="SBP_bac_8"/>
    <property type="match status" value="1"/>
</dbReference>
<reference evidence="3" key="1">
    <citation type="journal article" date="2019" name="Int. J. Syst. Evol. Microbiol.">
        <title>The Global Catalogue of Microorganisms (GCM) 10K type strain sequencing project: providing services to taxonomists for standard genome sequencing and annotation.</title>
        <authorList>
            <consortium name="The Broad Institute Genomics Platform"/>
            <consortium name="The Broad Institute Genome Sequencing Center for Infectious Disease"/>
            <person name="Wu L."/>
            <person name="Ma J."/>
        </authorList>
    </citation>
    <scope>NUCLEOTIDE SEQUENCE [LARGE SCALE GENOMIC DNA]</scope>
    <source>
        <strain evidence="3">CGMCC 4.7177</strain>
    </source>
</reference>
<dbReference type="SUPFAM" id="SSF53850">
    <property type="entry name" value="Periplasmic binding protein-like II"/>
    <property type="match status" value="1"/>
</dbReference>
<comment type="caution">
    <text evidence="2">The sequence shown here is derived from an EMBL/GenBank/DDBJ whole genome shotgun (WGS) entry which is preliminary data.</text>
</comment>
<dbReference type="InterPro" id="IPR006059">
    <property type="entry name" value="SBP"/>
</dbReference>
<sequence length="423" mass="44997">MKTRALPVLIAAVTSMAVLAACSGGTRAGSEGGSGDSRTLTLASVDQGSIQDIVKAFEKANPGVKVRYTTSGADQYQQQIRTQLSSGTAPDVLSVWPGNGNPAATYVLAKPGYLRDLSDRPWAAKLPDAMKSVAQYEGKTYNAVFGQNGIGAVYNEQALEKAGLTPPDTWTELLDFCKAAKAEGTPAFALGNQDNWVTQLVLYALVATTVYGEDRDFDKKMQAGRATFAKSPWTTALDKYLTMERTGCFQKNPLGTTYEASQQLAATGKTLGIVQGNWVTALLKGKNPKGTFTLKALPATDDASQTLIPAAAGAGYAVNAKAKNEKLALKFVDFVMSPEGMNLFVEKQGGLPALPDTGFAADPSLAELSKFIGSDRTVPFMDQLWPNPKVQQTMLSGLQEIFSGQSTPGKLLDEMDADYRSGS</sequence>
<proteinExistence type="predicted"/>
<dbReference type="InterPro" id="IPR050490">
    <property type="entry name" value="Bact_solute-bd_prot1"/>
</dbReference>
<dbReference type="Gene3D" id="3.40.190.10">
    <property type="entry name" value="Periplasmic binding protein-like II"/>
    <property type="match status" value="2"/>
</dbReference>
<dbReference type="Proteomes" id="UP001595839">
    <property type="component" value="Unassembled WGS sequence"/>
</dbReference>
<gene>
    <name evidence="2" type="ORF">ACFPIH_38105</name>
</gene>
<dbReference type="RefSeq" id="WP_381184165.1">
    <property type="nucleotide sequence ID" value="NZ_JBHSFK010000032.1"/>
</dbReference>
<organism evidence="2 3">
    <name type="scientific">Streptomyces vulcanius</name>
    <dbReference type="NCBI Taxonomy" id="1441876"/>
    <lineage>
        <taxon>Bacteria</taxon>
        <taxon>Bacillati</taxon>
        <taxon>Actinomycetota</taxon>
        <taxon>Actinomycetes</taxon>
        <taxon>Kitasatosporales</taxon>
        <taxon>Streptomycetaceae</taxon>
        <taxon>Streptomyces</taxon>
    </lineage>
</organism>
<keyword evidence="1" id="KW-0732">Signal</keyword>
<feature type="signal peptide" evidence="1">
    <location>
        <begin position="1"/>
        <end position="20"/>
    </location>
</feature>
<dbReference type="PANTHER" id="PTHR43649">
    <property type="entry name" value="ARABINOSE-BINDING PROTEIN-RELATED"/>
    <property type="match status" value="1"/>
</dbReference>
<protein>
    <submittedName>
        <fullName evidence="2">ABC transporter substrate-binding protein</fullName>
    </submittedName>
</protein>
<evidence type="ECO:0000313" key="2">
    <source>
        <dbReference type="EMBL" id="MFC4505228.1"/>
    </source>
</evidence>
<keyword evidence="3" id="KW-1185">Reference proteome</keyword>
<dbReference type="EMBL" id="JBHSFK010000032">
    <property type="protein sequence ID" value="MFC4505228.1"/>
    <property type="molecule type" value="Genomic_DNA"/>
</dbReference>
<accession>A0ABV9B466</accession>
<dbReference type="PROSITE" id="PS51257">
    <property type="entry name" value="PROKAR_LIPOPROTEIN"/>
    <property type="match status" value="1"/>
</dbReference>
<evidence type="ECO:0000313" key="3">
    <source>
        <dbReference type="Proteomes" id="UP001595839"/>
    </source>
</evidence>